<dbReference type="AlphaFoldDB" id="A0A0U5EWW2"/>
<dbReference type="Proteomes" id="UP000056109">
    <property type="component" value="Chromosome I"/>
</dbReference>
<name>A0A0U5EWW2_9PROT</name>
<gene>
    <name evidence="1" type="ORF">ASN_3185</name>
</gene>
<protein>
    <submittedName>
        <fullName evidence="1">Uncharacterized protein</fullName>
    </submittedName>
</protein>
<dbReference type="KEGG" id="asz:ASN_3185"/>
<keyword evidence="2" id="KW-1185">Reference proteome</keyword>
<organism evidence="1 2">
    <name type="scientific">Acetobacter senegalensis</name>
    <dbReference type="NCBI Taxonomy" id="446692"/>
    <lineage>
        <taxon>Bacteria</taxon>
        <taxon>Pseudomonadati</taxon>
        <taxon>Pseudomonadota</taxon>
        <taxon>Alphaproteobacteria</taxon>
        <taxon>Acetobacterales</taxon>
        <taxon>Acetobacteraceae</taxon>
        <taxon>Acetobacter</taxon>
    </lineage>
</organism>
<sequence length="51" mass="5457">MNCSDIQAMRNEVATDTAALFRQMAALFALGVAARTAKTVSQHTPVMNVFG</sequence>
<evidence type="ECO:0000313" key="1">
    <source>
        <dbReference type="EMBL" id="CEF42428.1"/>
    </source>
</evidence>
<dbReference type="EMBL" id="LN606600">
    <property type="protein sequence ID" value="CEF42428.1"/>
    <property type="molecule type" value="Genomic_DNA"/>
</dbReference>
<evidence type="ECO:0000313" key="2">
    <source>
        <dbReference type="Proteomes" id="UP000056109"/>
    </source>
</evidence>
<reference evidence="2" key="1">
    <citation type="submission" date="2014-09" db="EMBL/GenBank/DDBJ databases">
        <authorList>
            <person name="Illeghems K.G."/>
        </authorList>
    </citation>
    <scope>NUCLEOTIDE SEQUENCE [LARGE SCALE GENOMIC DNA]</scope>
    <source>
        <strain evidence="2">108B</strain>
    </source>
</reference>
<accession>A0A0U5EWW2</accession>
<proteinExistence type="predicted"/>